<protein>
    <recommendedName>
        <fullName evidence="1">THIF-type NAD/FAD binding fold domain-containing protein</fullName>
    </recommendedName>
</protein>
<dbReference type="CDD" id="cd00757">
    <property type="entry name" value="ThiF_MoeB_HesA_family"/>
    <property type="match status" value="1"/>
</dbReference>
<dbReference type="PANTHER" id="PTHR43267">
    <property type="entry name" value="TRNA THREONYLCARBAMOYLADENOSINE DEHYDRATASE"/>
    <property type="match status" value="1"/>
</dbReference>
<name>X0TYX5_9ZZZZ</name>
<dbReference type="InterPro" id="IPR045886">
    <property type="entry name" value="ThiF/MoeB/HesA"/>
</dbReference>
<evidence type="ECO:0000313" key="2">
    <source>
        <dbReference type="EMBL" id="GAF92341.1"/>
    </source>
</evidence>
<dbReference type="SUPFAM" id="SSF69572">
    <property type="entry name" value="Activating enzymes of the ubiquitin-like proteins"/>
    <property type="match status" value="1"/>
</dbReference>
<sequence length="279" mass="29266">MSGDQAVYAALQAALADHIALRKEISLSETRALAQQFGCEGRQVELAALRAGVAPERYLRNIGTVGLEGQARLLQATVAVVGAGGLGGWIIEGLARMGVGHLIIIDGDRFEENNLNRQLGCTEATLGTLKAEFFARRVAEVNGAIDVVAHVAWLDQDNAPALLSGAQVVVDALDTLPARFVLQEAAARLGLPMVHGAIGGYTGQVMTVLPGDPGLKALYGGGSLPERGIETQLGNPSATPMMVSAWQIQEVVKVIVGQGALLRGRVLIMDAEFGEVTEI</sequence>
<feature type="domain" description="THIF-type NAD/FAD binding fold" evidence="1">
    <location>
        <begin position="58"/>
        <end position="275"/>
    </location>
</feature>
<proteinExistence type="predicted"/>
<dbReference type="InterPro" id="IPR000594">
    <property type="entry name" value="ThiF_NAD_FAD-bd"/>
</dbReference>
<dbReference type="GO" id="GO:0008641">
    <property type="term" value="F:ubiquitin-like modifier activating enzyme activity"/>
    <property type="evidence" value="ECO:0007669"/>
    <property type="project" value="InterPro"/>
</dbReference>
<dbReference type="InterPro" id="IPR035985">
    <property type="entry name" value="Ubiquitin-activating_enz"/>
</dbReference>
<comment type="caution">
    <text evidence="2">The sequence shown here is derived from an EMBL/GenBank/DDBJ whole genome shotgun (WGS) entry which is preliminary data.</text>
</comment>
<dbReference type="Pfam" id="PF00899">
    <property type="entry name" value="ThiF"/>
    <property type="match status" value="1"/>
</dbReference>
<dbReference type="AlphaFoldDB" id="X0TYX5"/>
<organism evidence="2">
    <name type="scientific">marine sediment metagenome</name>
    <dbReference type="NCBI Taxonomy" id="412755"/>
    <lineage>
        <taxon>unclassified sequences</taxon>
        <taxon>metagenomes</taxon>
        <taxon>ecological metagenomes</taxon>
    </lineage>
</organism>
<reference evidence="2" key="1">
    <citation type="journal article" date="2014" name="Front. Microbiol.">
        <title>High frequency of phylogenetically diverse reductive dehalogenase-homologous genes in deep subseafloor sedimentary metagenomes.</title>
        <authorList>
            <person name="Kawai M."/>
            <person name="Futagami T."/>
            <person name="Toyoda A."/>
            <person name="Takaki Y."/>
            <person name="Nishi S."/>
            <person name="Hori S."/>
            <person name="Arai W."/>
            <person name="Tsubouchi T."/>
            <person name="Morono Y."/>
            <person name="Uchiyama I."/>
            <person name="Ito T."/>
            <person name="Fujiyama A."/>
            <person name="Inagaki F."/>
            <person name="Takami H."/>
        </authorList>
    </citation>
    <scope>NUCLEOTIDE SEQUENCE</scope>
    <source>
        <strain evidence="2">Expedition CK06-06</strain>
    </source>
</reference>
<dbReference type="EMBL" id="BARS01010328">
    <property type="protein sequence ID" value="GAF92341.1"/>
    <property type="molecule type" value="Genomic_DNA"/>
</dbReference>
<evidence type="ECO:0000259" key="1">
    <source>
        <dbReference type="Pfam" id="PF00899"/>
    </source>
</evidence>
<dbReference type="Gene3D" id="3.40.50.720">
    <property type="entry name" value="NAD(P)-binding Rossmann-like Domain"/>
    <property type="match status" value="1"/>
</dbReference>
<dbReference type="GO" id="GO:0061504">
    <property type="term" value="P:cyclic threonylcarbamoyladenosine biosynthetic process"/>
    <property type="evidence" value="ECO:0007669"/>
    <property type="project" value="TreeGrafter"/>
</dbReference>
<accession>X0TYX5</accession>
<feature type="non-terminal residue" evidence="2">
    <location>
        <position position="279"/>
    </location>
</feature>
<dbReference type="PANTHER" id="PTHR43267:SF1">
    <property type="entry name" value="TRNA THREONYLCARBAMOYLADENOSINE DEHYDRATASE"/>
    <property type="match status" value="1"/>
</dbReference>
<dbReference type="GO" id="GO:0061503">
    <property type="term" value="F:tRNA threonylcarbamoyladenosine dehydratase"/>
    <property type="evidence" value="ECO:0007669"/>
    <property type="project" value="TreeGrafter"/>
</dbReference>
<gene>
    <name evidence="2" type="ORF">S01H1_19180</name>
</gene>